<dbReference type="InterPro" id="IPR037185">
    <property type="entry name" value="EmrE-like"/>
</dbReference>
<evidence type="ECO:0000313" key="5">
    <source>
        <dbReference type="Proteomes" id="UP000241647"/>
    </source>
</evidence>
<gene>
    <name evidence="4" type="ORF">C8259_06245</name>
</gene>
<feature type="domain" description="EamA" evidence="3">
    <location>
        <begin position="18"/>
        <end position="151"/>
    </location>
</feature>
<feature type="transmembrane region" description="Helical" evidence="2">
    <location>
        <begin position="133"/>
        <end position="155"/>
    </location>
</feature>
<organism evidence="4 5">
    <name type="scientific">Nocardia nova</name>
    <dbReference type="NCBI Taxonomy" id="37330"/>
    <lineage>
        <taxon>Bacteria</taxon>
        <taxon>Bacillati</taxon>
        <taxon>Actinomycetota</taxon>
        <taxon>Actinomycetes</taxon>
        <taxon>Mycobacteriales</taxon>
        <taxon>Nocardiaceae</taxon>
        <taxon>Nocardia</taxon>
    </lineage>
</organism>
<feature type="transmembrane region" description="Helical" evidence="2">
    <location>
        <begin position="43"/>
        <end position="68"/>
    </location>
</feature>
<dbReference type="PANTHER" id="PTHR22911">
    <property type="entry name" value="ACYL-MALONYL CONDENSING ENZYME-RELATED"/>
    <property type="match status" value="1"/>
</dbReference>
<feature type="transmembrane region" description="Helical" evidence="2">
    <location>
        <begin position="230"/>
        <end position="250"/>
    </location>
</feature>
<reference evidence="4 5" key="1">
    <citation type="submission" date="2018-02" db="EMBL/GenBank/DDBJ databases">
        <title>8 Nocardia nova and 1 Nocardia cyriacigeorgica strain used for evolution to TMP-SMX.</title>
        <authorList>
            <person name="Mehta H."/>
            <person name="Weng J."/>
            <person name="Shamoo Y."/>
        </authorList>
    </citation>
    <scope>NUCLEOTIDE SEQUENCE [LARGE SCALE GENOMIC DNA]</scope>
    <source>
        <strain evidence="4 5">ATCC 33727</strain>
    </source>
</reference>
<feature type="transmembrane region" description="Helical" evidence="2">
    <location>
        <begin position="106"/>
        <end position="126"/>
    </location>
</feature>
<feature type="domain" description="EamA" evidence="3">
    <location>
        <begin position="161"/>
        <end position="304"/>
    </location>
</feature>
<feature type="transmembrane region" description="Helical" evidence="2">
    <location>
        <begin position="161"/>
        <end position="180"/>
    </location>
</feature>
<keyword evidence="2" id="KW-1133">Transmembrane helix</keyword>
<accession>A0A2T2ZA44</accession>
<dbReference type="Pfam" id="PF00892">
    <property type="entry name" value="EamA"/>
    <property type="match status" value="2"/>
</dbReference>
<dbReference type="Proteomes" id="UP000241647">
    <property type="component" value="Unassembled WGS sequence"/>
</dbReference>
<proteinExistence type="inferred from homology"/>
<protein>
    <submittedName>
        <fullName evidence="4">EamA family transporter</fullName>
    </submittedName>
</protein>
<dbReference type="PANTHER" id="PTHR22911:SF79">
    <property type="entry name" value="MOBA-LIKE NTP TRANSFERASE DOMAIN-CONTAINING PROTEIN"/>
    <property type="match status" value="1"/>
</dbReference>
<feature type="transmembrane region" description="Helical" evidence="2">
    <location>
        <begin position="192"/>
        <end position="210"/>
    </location>
</feature>
<feature type="transmembrane region" description="Helical" evidence="2">
    <location>
        <begin position="262"/>
        <end position="282"/>
    </location>
</feature>
<evidence type="ECO:0000256" key="2">
    <source>
        <dbReference type="SAM" id="Phobius"/>
    </source>
</evidence>
<evidence type="ECO:0000256" key="1">
    <source>
        <dbReference type="ARBA" id="ARBA00007362"/>
    </source>
</evidence>
<dbReference type="GO" id="GO:0016020">
    <property type="term" value="C:membrane"/>
    <property type="evidence" value="ECO:0007669"/>
    <property type="project" value="InterPro"/>
</dbReference>
<feature type="transmembrane region" description="Helical" evidence="2">
    <location>
        <begin position="12"/>
        <end position="31"/>
    </location>
</feature>
<comment type="similarity">
    <text evidence="1">Belongs to the EamA transporter family.</text>
</comment>
<dbReference type="InterPro" id="IPR000620">
    <property type="entry name" value="EamA_dom"/>
</dbReference>
<evidence type="ECO:0000259" key="3">
    <source>
        <dbReference type="Pfam" id="PF00892"/>
    </source>
</evidence>
<keyword evidence="2" id="KW-0812">Transmembrane</keyword>
<dbReference type="EMBL" id="PYHS01000003">
    <property type="protein sequence ID" value="PSR64621.1"/>
    <property type="molecule type" value="Genomic_DNA"/>
</dbReference>
<keyword evidence="2" id="KW-0472">Membrane</keyword>
<name>A0A2T2ZA44_9NOCA</name>
<sequence length="323" mass="32718">MSRIAPEVTTGGRLGSGTGCAMVSAVSFALSGPLARGLMNAGWSSAAVVIVRVLVGAAALTPIAAVALRKNWKSVRGNAALILGYGLVAIAGVQLAYFTAVSRLSVGMALLIQYTSPIAVVGWLWLRRHQRPAGSTVAGAFLGLTGLFFVIDLRSGAATDWIGICWALLAMACGAVYFLLSAHGHGTLPGTVLATGGLLVGGLGLLAAGATGVLPLRATANPVVYQGVTMPWWLLIAILGTVTAALAYVAGIAATRLLGSRAAAFTGLLEVVAALIVAWALLGEAPHPVQLLGGVLVLTGVLIVRRGEAASAYTDQSVSRCSA</sequence>
<dbReference type="SUPFAM" id="SSF103481">
    <property type="entry name" value="Multidrug resistance efflux transporter EmrE"/>
    <property type="match status" value="2"/>
</dbReference>
<comment type="caution">
    <text evidence="4">The sequence shown here is derived from an EMBL/GenBank/DDBJ whole genome shotgun (WGS) entry which is preliminary data.</text>
</comment>
<feature type="transmembrane region" description="Helical" evidence="2">
    <location>
        <begin position="80"/>
        <end position="100"/>
    </location>
</feature>
<evidence type="ECO:0000313" key="4">
    <source>
        <dbReference type="EMBL" id="PSR64621.1"/>
    </source>
</evidence>
<dbReference type="RefSeq" id="WP_063030343.1">
    <property type="nucleotide sequence ID" value="NZ_PYHS01000003.1"/>
</dbReference>
<feature type="transmembrane region" description="Helical" evidence="2">
    <location>
        <begin position="288"/>
        <end position="304"/>
    </location>
</feature>
<dbReference type="AlphaFoldDB" id="A0A2T2ZA44"/>